<organism evidence="1 2">
    <name type="scientific">Methanococcus maripaludis</name>
    <name type="common">Methanococcus deltae</name>
    <dbReference type="NCBI Taxonomy" id="39152"/>
    <lineage>
        <taxon>Archaea</taxon>
        <taxon>Methanobacteriati</taxon>
        <taxon>Methanobacteriota</taxon>
        <taxon>Methanomada group</taxon>
        <taxon>Methanococci</taxon>
        <taxon>Methanococcales</taxon>
        <taxon>Methanococcaceae</taxon>
        <taxon>Methanococcus</taxon>
    </lineage>
</organism>
<proteinExistence type="predicted"/>
<dbReference type="RefSeq" id="WP_181489373.1">
    <property type="nucleotide sequence ID" value="NZ_JACDUI010000003.1"/>
</dbReference>
<evidence type="ECO:0000313" key="2">
    <source>
        <dbReference type="Proteomes" id="UP000563838"/>
    </source>
</evidence>
<dbReference type="Proteomes" id="UP000563838">
    <property type="component" value="Unassembled WGS sequence"/>
</dbReference>
<dbReference type="EMBL" id="JACDUI010000003">
    <property type="protein sequence ID" value="MBA2841302.1"/>
    <property type="molecule type" value="Genomic_DNA"/>
</dbReference>
<comment type="caution">
    <text evidence="1">The sequence shown here is derived from an EMBL/GenBank/DDBJ whole genome shotgun (WGS) entry which is preliminary data.</text>
</comment>
<sequence>MIKWKFEGFNGMKNHDSCSLFRPFLGFYPCTKLDCIGFKAVYSTKSV</sequence>
<protein>
    <submittedName>
        <fullName evidence="1">Uncharacterized protein</fullName>
    </submittedName>
</protein>
<reference evidence="1 2" key="1">
    <citation type="submission" date="2020-07" db="EMBL/GenBank/DDBJ databases">
        <title>Genomic Encyclopedia of Type Strains, Phase IV (KMG-V): Genome sequencing to study the core and pangenomes of soil and plant-associated prokaryotes.</title>
        <authorList>
            <person name="Whitman W."/>
        </authorList>
    </citation>
    <scope>NUCLEOTIDE SEQUENCE [LARGE SCALE GENOMIC DNA]</scope>
    <source>
        <strain evidence="1 2">A4</strain>
    </source>
</reference>
<dbReference type="AlphaFoldDB" id="A0A7J9NQM3"/>
<evidence type="ECO:0000313" key="1">
    <source>
        <dbReference type="EMBL" id="MBA2841302.1"/>
    </source>
</evidence>
<name>A0A7J9NQM3_METMI</name>
<accession>A0A7J9NQM3</accession>
<gene>
    <name evidence="1" type="ORF">HNP87_001851</name>
</gene>